<proteinExistence type="predicted"/>
<dbReference type="EMBL" id="JBHTOF010000019">
    <property type="protein sequence ID" value="MFD1464819.1"/>
    <property type="molecule type" value="Genomic_DNA"/>
</dbReference>
<evidence type="ECO:0000256" key="1">
    <source>
        <dbReference type="ARBA" id="ARBA00004651"/>
    </source>
</evidence>
<dbReference type="InterPro" id="IPR013525">
    <property type="entry name" value="ABC2_TM"/>
</dbReference>
<dbReference type="PANTHER" id="PTHR30294:SF29">
    <property type="entry name" value="MULTIDRUG ABC TRANSPORTER PERMEASE YBHS-RELATED"/>
    <property type="match status" value="1"/>
</dbReference>
<dbReference type="PANTHER" id="PTHR30294">
    <property type="entry name" value="MEMBRANE COMPONENT OF ABC TRANSPORTER YHHJ-RELATED"/>
    <property type="match status" value="1"/>
</dbReference>
<evidence type="ECO:0000256" key="5">
    <source>
        <dbReference type="ARBA" id="ARBA00023136"/>
    </source>
</evidence>
<accession>A0ABW4DLH1</accession>
<feature type="transmembrane region" description="Helical" evidence="6">
    <location>
        <begin position="21"/>
        <end position="43"/>
    </location>
</feature>
<evidence type="ECO:0000256" key="6">
    <source>
        <dbReference type="SAM" id="Phobius"/>
    </source>
</evidence>
<feature type="domain" description="ABC-2 type transporter transmembrane" evidence="7">
    <location>
        <begin position="20"/>
        <end position="392"/>
    </location>
</feature>
<evidence type="ECO:0000256" key="2">
    <source>
        <dbReference type="ARBA" id="ARBA00022475"/>
    </source>
</evidence>
<name>A0ABW4DLH1_9LACO</name>
<evidence type="ECO:0000256" key="3">
    <source>
        <dbReference type="ARBA" id="ARBA00022692"/>
    </source>
</evidence>
<protein>
    <submittedName>
        <fullName evidence="8">ABC transporter permease</fullName>
    </submittedName>
</protein>
<dbReference type="RefSeq" id="WP_125578757.1">
    <property type="nucleotide sequence ID" value="NZ_JBHTOF010000019.1"/>
</dbReference>
<comment type="caution">
    <text evidence="8">The sequence shown here is derived from an EMBL/GenBank/DDBJ whole genome shotgun (WGS) entry which is preliminary data.</text>
</comment>
<keyword evidence="2" id="KW-1003">Cell membrane</keyword>
<dbReference type="Pfam" id="PF12698">
    <property type="entry name" value="ABC2_membrane_3"/>
    <property type="match status" value="1"/>
</dbReference>
<evidence type="ECO:0000313" key="8">
    <source>
        <dbReference type="EMBL" id="MFD1464819.1"/>
    </source>
</evidence>
<dbReference type="Proteomes" id="UP001597244">
    <property type="component" value="Unassembled WGS sequence"/>
</dbReference>
<feature type="transmembrane region" description="Helical" evidence="6">
    <location>
        <begin position="180"/>
        <end position="206"/>
    </location>
</feature>
<keyword evidence="3 6" id="KW-0812">Transmembrane</keyword>
<organism evidence="8 9">
    <name type="scientific">Lapidilactobacillus mulanensis</name>
    <dbReference type="NCBI Taxonomy" id="2485999"/>
    <lineage>
        <taxon>Bacteria</taxon>
        <taxon>Bacillati</taxon>
        <taxon>Bacillota</taxon>
        <taxon>Bacilli</taxon>
        <taxon>Lactobacillales</taxon>
        <taxon>Lactobacillaceae</taxon>
        <taxon>Lapidilactobacillus</taxon>
    </lineage>
</organism>
<keyword evidence="9" id="KW-1185">Reference proteome</keyword>
<keyword evidence="5 6" id="KW-0472">Membrane</keyword>
<dbReference type="InterPro" id="IPR051449">
    <property type="entry name" value="ABC-2_transporter_component"/>
</dbReference>
<feature type="transmembrane region" description="Helical" evidence="6">
    <location>
        <begin position="373"/>
        <end position="395"/>
    </location>
</feature>
<keyword evidence="4 6" id="KW-1133">Transmembrane helix</keyword>
<feature type="transmembrane region" description="Helical" evidence="6">
    <location>
        <begin position="280"/>
        <end position="306"/>
    </location>
</feature>
<feature type="transmembrane region" description="Helical" evidence="6">
    <location>
        <begin position="318"/>
        <end position="337"/>
    </location>
</feature>
<evidence type="ECO:0000313" key="9">
    <source>
        <dbReference type="Proteomes" id="UP001597244"/>
    </source>
</evidence>
<comment type="subcellular location">
    <subcellularLocation>
        <location evidence="1">Cell membrane</location>
        <topology evidence="1">Multi-pass membrane protein</topology>
    </subcellularLocation>
</comment>
<feature type="transmembrane region" description="Helical" evidence="6">
    <location>
        <begin position="343"/>
        <end position="361"/>
    </location>
</feature>
<reference evidence="9" key="1">
    <citation type="journal article" date="2019" name="Int. J. Syst. Evol. Microbiol.">
        <title>The Global Catalogue of Microorganisms (GCM) 10K type strain sequencing project: providing services to taxonomists for standard genome sequencing and annotation.</title>
        <authorList>
            <consortium name="The Broad Institute Genomics Platform"/>
            <consortium name="The Broad Institute Genome Sequencing Center for Infectious Disease"/>
            <person name="Wu L."/>
            <person name="Ma J."/>
        </authorList>
    </citation>
    <scope>NUCLEOTIDE SEQUENCE [LARGE SCALE GENOMIC DNA]</scope>
    <source>
        <strain evidence="9">CCM 8951</strain>
    </source>
</reference>
<evidence type="ECO:0000259" key="7">
    <source>
        <dbReference type="Pfam" id="PF12698"/>
    </source>
</evidence>
<feature type="transmembrane region" description="Helical" evidence="6">
    <location>
        <begin position="227"/>
        <end position="250"/>
    </location>
</feature>
<evidence type="ECO:0000256" key="4">
    <source>
        <dbReference type="ARBA" id="ARBA00022989"/>
    </source>
</evidence>
<gene>
    <name evidence="8" type="ORF">ACFQ4L_01765</name>
</gene>
<sequence length="426" mass="47150">MSKFKTVFRQVYLKNLRSGSFIWMVIAPIVIALVGGLIGYFIVRSQEDVKMAIVTPQAELQPALKQIKADNLKVDRKITTQKAAQKALSQEKLDGYAVITTEKQNLKVAYVNRTDGQDLPTTTLDAQLTQLNLQYQATRLKLSQSQLTQLLQPTETTHKAVSFKDGKQVMRNENQRTINVVLATAVAVVMMVFIMSYAGMIASEVASEKGTRIMEIILSSIDVKTQFLGKICGIFALILTQLAVYGVLFIGGRTFMNNYLFGQYPQLKSILSSLTLPSFWSLQILMTIAFFIIGILTYTIVSAMLGSLVSSVEQVQQVVTPITFFAVFAYVIGLMSANGSDALLVRIAAYIPLISPIVMPARLATEAASGAEAWLSLAISIVAMVLLYFLSLTLYRANVLVYSDGNVWQSMRSSFNILTNRRSRKQ</sequence>